<keyword evidence="2" id="KW-1185">Reference proteome</keyword>
<dbReference type="Proteomes" id="UP000699042">
    <property type="component" value="Unassembled WGS sequence"/>
</dbReference>
<sequence length="48" mass="5378">MVLGDDDGTISTFKYHLPRRLLLRMLMASREEDEEKVLAAVLTATTIG</sequence>
<organism evidence="1 2">
    <name type="scientific">Colletotrichum scovillei</name>
    <dbReference type="NCBI Taxonomy" id="1209932"/>
    <lineage>
        <taxon>Eukaryota</taxon>
        <taxon>Fungi</taxon>
        <taxon>Dikarya</taxon>
        <taxon>Ascomycota</taxon>
        <taxon>Pezizomycotina</taxon>
        <taxon>Sordariomycetes</taxon>
        <taxon>Hypocreomycetidae</taxon>
        <taxon>Glomerellales</taxon>
        <taxon>Glomerellaceae</taxon>
        <taxon>Colletotrichum</taxon>
        <taxon>Colletotrichum acutatum species complex</taxon>
    </lineage>
</organism>
<comment type="caution">
    <text evidence="1">The sequence shown here is derived from an EMBL/GenBank/DDBJ whole genome shotgun (WGS) entry which is preliminary data.</text>
</comment>
<protein>
    <submittedName>
        <fullName evidence="1">Uncharacterized protein</fullName>
    </submittedName>
</protein>
<evidence type="ECO:0000313" key="1">
    <source>
        <dbReference type="EMBL" id="KAG7058371.1"/>
    </source>
</evidence>
<accession>A0A9P7RHG9</accession>
<dbReference type="AlphaFoldDB" id="A0A9P7RHG9"/>
<proteinExistence type="predicted"/>
<feature type="non-terminal residue" evidence="1">
    <location>
        <position position="48"/>
    </location>
</feature>
<name>A0A9P7RHG9_9PEZI</name>
<dbReference type="EMBL" id="JAESDN010000001">
    <property type="protein sequence ID" value="KAG7058371.1"/>
    <property type="molecule type" value="Genomic_DNA"/>
</dbReference>
<evidence type="ECO:0000313" key="2">
    <source>
        <dbReference type="Proteomes" id="UP000699042"/>
    </source>
</evidence>
<gene>
    <name evidence="1" type="ORF">JMJ77_005748</name>
</gene>
<reference evidence="1" key="1">
    <citation type="submission" date="2021-05" db="EMBL/GenBank/DDBJ databases">
        <title>Comparative genomics of three Colletotrichum scovillei strains and genetic complementation revealed genes involved fungal growth and virulence on chili pepper.</title>
        <authorList>
            <person name="Hsieh D.-K."/>
            <person name="Chuang S.-C."/>
            <person name="Chen C.-Y."/>
            <person name="Chao Y.-T."/>
            <person name="Lu M.-Y.J."/>
            <person name="Lee M.-H."/>
            <person name="Shih M.-C."/>
        </authorList>
    </citation>
    <scope>NUCLEOTIDE SEQUENCE</scope>
    <source>
        <strain evidence="1">Coll-153</strain>
    </source>
</reference>